<dbReference type="GO" id="GO:0003684">
    <property type="term" value="F:damaged DNA binding"/>
    <property type="evidence" value="ECO:0007669"/>
    <property type="project" value="InterPro"/>
</dbReference>
<keyword evidence="2" id="KW-0227">DNA damage</keyword>
<dbReference type="Pfam" id="PF11799">
    <property type="entry name" value="IMS_C"/>
    <property type="match status" value="1"/>
</dbReference>
<dbReference type="GO" id="GO:0042276">
    <property type="term" value="P:error-prone translesion synthesis"/>
    <property type="evidence" value="ECO:0007669"/>
    <property type="project" value="TreeGrafter"/>
</dbReference>
<keyword evidence="3" id="KW-0741">SOS mutagenesis</keyword>
<evidence type="ECO:0000259" key="6">
    <source>
        <dbReference type="PROSITE" id="PS50173"/>
    </source>
</evidence>
<dbReference type="SUPFAM" id="SSF56672">
    <property type="entry name" value="DNA/RNA polymerases"/>
    <property type="match status" value="1"/>
</dbReference>
<evidence type="ECO:0000313" key="8">
    <source>
        <dbReference type="Proteomes" id="UP000009284"/>
    </source>
</evidence>
<dbReference type="GO" id="GO:0003887">
    <property type="term" value="F:DNA-directed DNA polymerase activity"/>
    <property type="evidence" value="ECO:0007669"/>
    <property type="project" value="TreeGrafter"/>
</dbReference>
<dbReference type="InterPro" id="IPR025188">
    <property type="entry name" value="DUF4113"/>
</dbReference>
<dbReference type="CDD" id="cd01700">
    <property type="entry name" value="PolY_Pol_V_umuC"/>
    <property type="match status" value="1"/>
</dbReference>
<dbReference type="RefSeq" id="WP_014111734.1">
    <property type="nucleotide sequence ID" value="NC_016043.1"/>
</dbReference>
<dbReference type="OrthoDB" id="9808813at2"/>
<evidence type="ECO:0000256" key="3">
    <source>
        <dbReference type="ARBA" id="ARBA00023199"/>
    </source>
</evidence>
<evidence type="ECO:0000256" key="2">
    <source>
        <dbReference type="ARBA" id="ARBA00022763"/>
    </source>
</evidence>
<dbReference type="HOGENOM" id="CLU_012348_3_0_4"/>
<dbReference type="SUPFAM" id="SSF100879">
    <property type="entry name" value="Lesion bypass DNA polymerase (Y-family), little finger domain"/>
    <property type="match status" value="1"/>
</dbReference>
<dbReference type="InterPro" id="IPR017961">
    <property type="entry name" value="DNA_pol_Y-fam_little_finger"/>
</dbReference>
<keyword evidence="4" id="KW-0234">DNA repair</keyword>
<proteinExistence type="inferred from homology"/>
<keyword evidence="8" id="KW-1185">Reference proteome</keyword>
<dbReference type="eggNOG" id="COG0389">
    <property type="taxonomic scope" value="Bacteria"/>
</dbReference>
<reference key="1">
    <citation type="submission" date="2011-09" db="EMBL/GenBank/DDBJ databases">
        <title>Genomic characterization of the Taylorella genus.</title>
        <authorList>
            <person name="Hebert L."/>
            <person name="Moumen B."/>
            <person name="Pons N."/>
            <person name="Duquesne F."/>
            <person name="Breuil M.-F."/>
            <person name="Goux D."/>
            <person name="Batto J.-M."/>
            <person name="Renault P."/>
            <person name="Laugier C."/>
            <person name="Petry S."/>
        </authorList>
    </citation>
    <scope>NUCLEOTIDE SEQUENCE</scope>
    <source>
        <strain>MCE3</strain>
    </source>
</reference>
<keyword evidence="5" id="KW-0742">SOS response</keyword>
<evidence type="ECO:0000313" key="7">
    <source>
        <dbReference type="EMBL" id="AEP36839.1"/>
    </source>
</evidence>
<dbReference type="KEGG" id="tas:TASI_1085"/>
<dbReference type="PANTHER" id="PTHR11076">
    <property type="entry name" value="DNA REPAIR POLYMERASE UMUC / TRANSFERASE FAMILY MEMBER"/>
    <property type="match status" value="1"/>
</dbReference>
<dbReference type="Pfam" id="PF13438">
    <property type="entry name" value="DUF4113"/>
    <property type="match status" value="1"/>
</dbReference>
<dbReference type="Gene3D" id="3.40.1170.60">
    <property type="match status" value="1"/>
</dbReference>
<dbReference type="NCBIfam" id="NF002955">
    <property type="entry name" value="PRK03609.1"/>
    <property type="match status" value="1"/>
</dbReference>
<dbReference type="InterPro" id="IPR043128">
    <property type="entry name" value="Rev_trsase/Diguanyl_cyclase"/>
</dbReference>
<dbReference type="InterPro" id="IPR036775">
    <property type="entry name" value="DNA_pol_Y-fam_lit_finger_sf"/>
</dbReference>
<dbReference type="GO" id="GO:0009432">
    <property type="term" value="P:SOS response"/>
    <property type="evidence" value="ECO:0007669"/>
    <property type="project" value="UniProtKB-KW"/>
</dbReference>
<evidence type="ECO:0000256" key="5">
    <source>
        <dbReference type="ARBA" id="ARBA00023236"/>
    </source>
</evidence>
<dbReference type="GO" id="GO:0005829">
    <property type="term" value="C:cytosol"/>
    <property type="evidence" value="ECO:0007669"/>
    <property type="project" value="TreeGrafter"/>
</dbReference>
<dbReference type="PANTHER" id="PTHR11076:SF34">
    <property type="entry name" value="PROTEIN UMUC"/>
    <property type="match status" value="1"/>
</dbReference>
<dbReference type="Proteomes" id="UP000009284">
    <property type="component" value="Chromosome"/>
</dbReference>
<comment type="similarity">
    <text evidence="1">Belongs to the DNA polymerase type-Y family.</text>
</comment>
<dbReference type="InterPro" id="IPR043502">
    <property type="entry name" value="DNA/RNA_pol_sf"/>
</dbReference>
<feature type="domain" description="UmuC" evidence="6">
    <location>
        <begin position="2"/>
        <end position="191"/>
    </location>
</feature>
<name>G4QC23_TAYAM</name>
<dbReference type="Pfam" id="PF00817">
    <property type="entry name" value="IMS"/>
    <property type="match status" value="1"/>
</dbReference>
<dbReference type="Gene3D" id="3.30.1490.100">
    <property type="entry name" value="DNA polymerase, Y-family, little finger domain"/>
    <property type="match status" value="1"/>
</dbReference>
<gene>
    <name evidence="7" type="ordered locus">TASI_1085</name>
</gene>
<dbReference type="PROSITE" id="PS50173">
    <property type="entry name" value="UMUC"/>
    <property type="match status" value="1"/>
</dbReference>
<dbReference type="AlphaFoldDB" id="G4QC23"/>
<dbReference type="InterPro" id="IPR050116">
    <property type="entry name" value="DNA_polymerase-Y"/>
</dbReference>
<dbReference type="STRING" id="1008459.TASI_1085"/>
<protein>
    <submittedName>
        <fullName evidence="7">Error-prone, lesion bypass DNA polymerase V (UmuC)</fullName>
    </submittedName>
</protein>
<dbReference type="Gene3D" id="3.30.70.270">
    <property type="match status" value="1"/>
</dbReference>
<evidence type="ECO:0000256" key="4">
    <source>
        <dbReference type="ARBA" id="ARBA00023204"/>
    </source>
</evidence>
<dbReference type="GO" id="GO:0006281">
    <property type="term" value="P:DNA repair"/>
    <property type="evidence" value="ECO:0007669"/>
    <property type="project" value="UniProtKB-KW"/>
</dbReference>
<reference evidence="7 8" key="2">
    <citation type="journal article" date="2012" name="PLoS ONE">
        <title>Genomic characterization of the taylorella genus.</title>
        <authorList>
            <person name="Hebert L."/>
            <person name="Moumen B."/>
            <person name="Pons N."/>
            <person name="Duquesne F."/>
            <person name="Breuil M.F."/>
            <person name="Goux D."/>
            <person name="Batto J.M."/>
            <person name="Laugier C."/>
            <person name="Renault P."/>
            <person name="Petry S."/>
        </authorList>
    </citation>
    <scope>NUCLEOTIDE SEQUENCE [LARGE SCALE GENOMIC DNA]</scope>
    <source>
        <strain evidence="7 8">MCE3</strain>
    </source>
</reference>
<evidence type="ECO:0000256" key="1">
    <source>
        <dbReference type="ARBA" id="ARBA00010945"/>
    </source>
</evidence>
<dbReference type="InterPro" id="IPR001126">
    <property type="entry name" value="UmuC"/>
</dbReference>
<dbReference type="Gene3D" id="1.10.150.20">
    <property type="entry name" value="5' to 3' exonuclease, C-terminal subdomain"/>
    <property type="match status" value="1"/>
</dbReference>
<organism evidence="7 8">
    <name type="scientific">Taylorella asinigenitalis (strain MCE3)</name>
    <dbReference type="NCBI Taxonomy" id="1008459"/>
    <lineage>
        <taxon>Bacteria</taxon>
        <taxon>Pseudomonadati</taxon>
        <taxon>Pseudomonadota</taxon>
        <taxon>Betaproteobacteria</taxon>
        <taxon>Burkholderiales</taxon>
        <taxon>Alcaligenaceae</taxon>
        <taxon>Taylorella</taxon>
    </lineage>
</organism>
<sequence>MFALIDGNSFYCSCERIFRPDLRESPVVVLSNQDGCVVARTREAKALGIPMGMPFFQIRDLVDRKEVYAFSSNYELYADISSRMMNTIASVVPDIEVYSIDECFAFIDTCDVKYSSFKEIGHTIKDRVFRWVGIPTCVGIAPTKTLAKFCNHLAKKYPDAFGGVVVWTDWSDSLKERAFRSMEVSEIWGIGRRISKQLKTMGIHTVYDLVNADSRLLRKHFSVVMERTQLELQGTPCADLEELQDRKQIVCSRSFGELITELEPLQSAISEHIAEGARKLRKQNSFAKEISVFIKTNRYREQDKQYGGYKMVRLVEATHDTLTLNARAQELLKSVYRRGFNYKKAGITLGEITPAPTSHQLSLWDTAAHLENFDRRSSLMKTLDDTNQRFGKGTLRLSNSLLSTRWHMQRNYLSPCFTTRFKDLLVCS</sequence>
<dbReference type="EMBL" id="CP003059">
    <property type="protein sequence ID" value="AEP36839.1"/>
    <property type="molecule type" value="Genomic_DNA"/>
</dbReference>
<accession>G4QC23</accession>